<dbReference type="Proteomes" id="UP000594342">
    <property type="component" value="Unassembled WGS sequence"/>
</dbReference>
<accession>A0A5K0U9H0</accession>
<proteinExistence type="predicted"/>
<evidence type="ECO:0000313" key="2">
    <source>
        <dbReference type="EMBL" id="VBB18092.1"/>
    </source>
</evidence>
<name>A0A5K0U9H0_9VIRU</name>
<evidence type="ECO:0000313" key="3">
    <source>
        <dbReference type="Proteomes" id="UP000594342"/>
    </source>
</evidence>
<gene>
    <name evidence="2" type="ORF">YASMINEVIRUS_555</name>
</gene>
<sequence length="293" mass="33874">MDVKNPTKTYFVNTCDDAIYTVCEFLSAQDIKSIGEVNSGMRVLMFTRIFDSLPTDIATRDCLTSLDKLNELNNRSLRSYVESNLTQSVSETKNQSFSVRYRRAVHLIDEYKMFALMNSNNHLTTGENVSADGSDSINLQNLLSLTSLIEGRNVKYMYRTVSDNIDYDCRKVVQFVVRLLSRFDDGAEMIARLCRHYKSTSTNSQENPDNILHHTLHRVVTRGLSDELCKRPKLLASVVSAIRRQENMERDRYRSMEDSITNNYSTNEQKASSFRTKSTKPRNGFRRYPRRYS</sequence>
<protein>
    <submittedName>
        <fullName evidence="2">Uncharacterized protein</fullName>
    </submittedName>
</protein>
<dbReference type="EMBL" id="UPSH01000001">
    <property type="protein sequence ID" value="VBB18092.1"/>
    <property type="molecule type" value="Genomic_DNA"/>
</dbReference>
<comment type="caution">
    <text evidence="2">The sequence shown here is derived from an EMBL/GenBank/DDBJ whole genome shotgun (WGS) entry which is preliminary data.</text>
</comment>
<evidence type="ECO:0000256" key="1">
    <source>
        <dbReference type="SAM" id="MobiDB-lite"/>
    </source>
</evidence>
<feature type="compositionally biased region" description="Basic residues" evidence="1">
    <location>
        <begin position="277"/>
        <end position="293"/>
    </location>
</feature>
<keyword evidence="3" id="KW-1185">Reference proteome</keyword>
<feature type="compositionally biased region" description="Polar residues" evidence="1">
    <location>
        <begin position="258"/>
        <end position="276"/>
    </location>
</feature>
<reference evidence="2 3" key="1">
    <citation type="submission" date="2018-10" db="EMBL/GenBank/DDBJ databases">
        <authorList>
            <consortium name="IHU Genomes"/>
        </authorList>
    </citation>
    <scope>NUCLEOTIDE SEQUENCE [LARGE SCALE GENOMIC DNA]</scope>
    <source>
        <strain evidence="2 3">A1</strain>
    </source>
</reference>
<organism evidence="2 3">
    <name type="scientific">Yasminevirus sp. GU-2018</name>
    <dbReference type="NCBI Taxonomy" id="2420051"/>
    <lineage>
        <taxon>Viruses</taxon>
        <taxon>Varidnaviria</taxon>
        <taxon>Bamfordvirae</taxon>
        <taxon>Nucleocytoviricota</taxon>
        <taxon>Megaviricetes</taxon>
        <taxon>Imitervirales</taxon>
        <taxon>Mimiviridae</taxon>
        <taxon>Klosneuvirinae</taxon>
        <taxon>Yasminevirus</taxon>
        <taxon>Yasminevirus saudimassiliense</taxon>
    </lineage>
</organism>
<feature type="region of interest" description="Disordered" evidence="1">
    <location>
        <begin position="250"/>
        <end position="293"/>
    </location>
</feature>